<evidence type="ECO:0000313" key="2">
    <source>
        <dbReference type="Proteomes" id="UP000176287"/>
    </source>
</evidence>
<dbReference type="InterPro" id="IPR018664">
    <property type="entry name" value="DUF2103_metal-binding"/>
</dbReference>
<comment type="caution">
    <text evidence="1">The sequence shown here is derived from an EMBL/GenBank/DDBJ whole genome shotgun (WGS) entry which is preliminary data.</text>
</comment>
<dbReference type="EMBL" id="MHKZ01000006">
    <property type="protein sequence ID" value="OGZ01142.1"/>
    <property type="molecule type" value="Genomic_DNA"/>
</dbReference>
<gene>
    <name evidence="1" type="ORF">A3B13_00255</name>
</gene>
<sequence>MSKDSRSGGKYSGNHTTLIPAAAIVCDIAHACPSVMKISPSFITSGLRSAQGKRRVKIIEDGGNILLWVRDNTSCQEVRIYVSNMQAAKLAVARGARNANIGINFGKMPDK</sequence>
<dbReference type="Proteomes" id="UP000176287">
    <property type="component" value="Unassembled WGS sequence"/>
</dbReference>
<organism evidence="1 2">
    <name type="scientific">Candidatus Liptonbacteria bacterium RIFCSPLOWO2_01_FULL_45_15</name>
    <dbReference type="NCBI Taxonomy" id="1798649"/>
    <lineage>
        <taxon>Bacteria</taxon>
        <taxon>Candidatus Liptoniibacteriota</taxon>
    </lineage>
</organism>
<name>A0A1G2CIV8_9BACT</name>
<evidence type="ECO:0000313" key="1">
    <source>
        <dbReference type="EMBL" id="OGZ01142.1"/>
    </source>
</evidence>
<accession>A0A1G2CIV8</accession>
<dbReference type="Pfam" id="PF09876">
    <property type="entry name" value="DUF2103"/>
    <property type="match status" value="1"/>
</dbReference>
<dbReference type="STRING" id="1798649.A3B13_00255"/>
<dbReference type="AlphaFoldDB" id="A0A1G2CIV8"/>
<reference evidence="1 2" key="1">
    <citation type="journal article" date="2016" name="Nat. Commun.">
        <title>Thousands of microbial genomes shed light on interconnected biogeochemical processes in an aquifer system.</title>
        <authorList>
            <person name="Anantharaman K."/>
            <person name="Brown C.T."/>
            <person name="Hug L.A."/>
            <person name="Sharon I."/>
            <person name="Castelle C.J."/>
            <person name="Probst A.J."/>
            <person name="Thomas B.C."/>
            <person name="Singh A."/>
            <person name="Wilkins M.J."/>
            <person name="Karaoz U."/>
            <person name="Brodie E.L."/>
            <person name="Williams K.H."/>
            <person name="Hubbard S.S."/>
            <person name="Banfield J.F."/>
        </authorList>
    </citation>
    <scope>NUCLEOTIDE SEQUENCE [LARGE SCALE GENOMIC DNA]</scope>
</reference>
<protein>
    <submittedName>
        <fullName evidence="1">Uncharacterized protein</fullName>
    </submittedName>
</protein>
<proteinExistence type="predicted"/>